<reference evidence="9" key="1">
    <citation type="submission" date="2025-08" db="UniProtKB">
        <authorList>
            <consortium name="RefSeq"/>
        </authorList>
    </citation>
    <scope>IDENTIFICATION</scope>
    <source>
        <tissue evidence="9">Whole sample</tissue>
    </source>
</reference>
<dbReference type="PROSITE" id="PS51777">
    <property type="entry name" value="RH2"/>
    <property type="match status" value="1"/>
</dbReference>
<dbReference type="InterPro" id="IPR034744">
    <property type="entry name" value="RH2"/>
</dbReference>
<feature type="compositionally biased region" description="Basic and acidic residues" evidence="5">
    <location>
        <begin position="398"/>
        <end position="407"/>
    </location>
</feature>
<feature type="domain" description="RH2" evidence="7">
    <location>
        <begin position="331"/>
        <end position="419"/>
    </location>
</feature>
<dbReference type="Gene3D" id="6.10.230.10">
    <property type="match status" value="1"/>
</dbReference>
<dbReference type="Pfam" id="PF11461">
    <property type="entry name" value="RILP"/>
    <property type="match status" value="1"/>
</dbReference>
<dbReference type="GeneID" id="111135637"/>
<evidence type="ECO:0000256" key="5">
    <source>
        <dbReference type="SAM" id="MobiDB-lite"/>
    </source>
</evidence>
<dbReference type="SUPFAM" id="SSF161256">
    <property type="entry name" value="RILP dimerisation region"/>
    <property type="match status" value="1"/>
</dbReference>
<dbReference type="GO" id="GO:0015031">
    <property type="term" value="P:protein transport"/>
    <property type="evidence" value="ECO:0007669"/>
    <property type="project" value="UniProtKB-KW"/>
</dbReference>
<dbReference type="GO" id="GO:0060271">
    <property type="term" value="P:cilium assembly"/>
    <property type="evidence" value="ECO:0007669"/>
    <property type="project" value="TreeGrafter"/>
</dbReference>
<dbReference type="OrthoDB" id="10069524at2759"/>
<evidence type="ECO:0000256" key="3">
    <source>
        <dbReference type="ARBA" id="ARBA00023054"/>
    </source>
</evidence>
<gene>
    <name evidence="9" type="primary">LOC111135637</name>
</gene>
<dbReference type="Pfam" id="PF09744">
    <property type="entry name" value="RH1"/>
    <property type="match status" value="1"/>
</dbReference>
<dbReference type="GO" id="GO:0051959">
    <property type="term" value="F:dynein light intermediate chain binding"/>
    <property type="evidence" value="ECO:0007669"/>
    <property type="project" value="TreeGrafter"/>
</dbReference>
<dbReference type="InterPro" id="IPR021563">
    <property type="entry name" value="RILP_dimer"/>
</dbReference>
<dbReference type="CDD" id="cd14445">
    <property type="entry name" value="RILP-like"/>
    <property type="match status" value="1"/>
</dbReference>
<dbReference type="AlphaFoldDB" id="A0A8B8ENV0"/>
<organism evidence="8 9">
    <name type="scientific">Crassostrea virginica</name>
    <name type="common">Eastern oyster</name>
    <dbReference type="NCBI Taxonomy" id="6565"/>
    <lineage>
        <taxon>Eukaryota</taxon>
        <taxon>Metazoa</taxon>
        <taxon>Spiralia</taxon>
        <taxon>Lophotrochozoa</taxon>
        <taxon>Mollusca</taxon>
        <taxon>Bivalvia</taxon>
        <taxon>Autobranchia</taxon>
        <taxon>Pteriomorphia</taxon>
        <taxon>Ostreida</taxon>
        <taxon>Ostreoidea</taxon>
        <taxon>Ostreidae</taxon>
        <taxon>Crassostrea</taxon>
    </lineage>
</organism>
<keyword evidence="2" id="KW-0653">Protein transport</keyword>
<keyword evidence="3 4" id="KW-0175">Coiled coil</keyword>
<dbReference type="GO" id="GO:0036064">
    <property type="term" value="C:ciliary basal body"/>
    <property type="evidence" value="ECO:0007669"/>
    <property type="project" value="TreeGrafter"/>
</dbReference>
<feature type="coiled-coil region" evidence="4">
    <location>
        <begin position="50"/>
        <end position="180"/>
    </location>
</feature>
<dbReference type="PANTHER" id="PTHR21502:SF4">
    <property type="entry name" value="RILP-LIKE PROTEIN HOMOLOG"/>
    <property type="match status" value="1"/>
</dbReference>
<feature type="region of interest" description="Disordered" evidence="5">
    <location>
        <begin position="246"/>
        <end position="312"/>
    </location>
</feature>
<dbReference type="GO" id="GO:0046983">
    <property type="term" value="F:protein dimerization activity"/>
    <property type="evidence" value="ECO:0007669"/>
    <property type="project" value="InterPro"/>
</dbReference>
<name>A0A8B8ENV0_CRAVI</name>
<dbReference type="Proteomes" id="UP000694844">
    <property type="component" value="Chromosome 5"/>
</dbReference>
<evidence type="ECO:0000256" key="4">
    <source>
        <dbReference type="SAM" id="Coils"/>
    </source>
</evidence>
<dbReference type="KEGG" id="cvn:111135637"/>
<feature type="region of interest" description="Disordered" evidence="5">
    <location>
        <begin position="367"/>
        <end position="412"/>
    </location>
</feature>
<dbReference type="InterPro" id="IPR051241">
    <property type="entry name" value="DZIP_RILPL"/>
</dbReference>
<sequence>MDPFPDRRQIMDDSYESVTVVDVYDQAAGIGKEFEKLIENYGVEAVTDLMPKVIKALEQLENLAGRYEKESSEITELRFTIDKLENEKQERAQERQRYEDELLQIEDNWQRETKDLLKAVSSLQEENKRLQDRLVDTKQAVAEEVAAVTRQTEEKEIQVLTKLKETVDKQREELRKCKTEVKHRTADCDALQSQLEQIVKVNSDLRRSNSIQKKQAHTLLEEKSELEAQLTDKEQQIKKITHMIKEQEERQTQNQETSPKPPPHPSLEVEEDETTVHNEIDISHSTSQFPPGAPPVSEQERPEEQGENMGSIELTRSMIGKMVIDLKDPDRPRFTMKELKTVLMERNELKAKLLEVEEELTSYRPKSKENKVPVTNTNLSTDNDLEYQGEDLPVHGPINREPDEKVYPGHRKPSGIRKFTLFIFDSLFGSSSSSSSRSRTDSEIC</sequence>
<dbReference type="PANTHER" id="PTHR21502">
    <property type="entry name" value="ZINC FINGER PROTEIN DZIP1"/>
    <property type="match status" value="1"/>
</dbReference>
<keyword evidence="1" id="KW-0813">Transport</keyword>
<feature type="domain" description="RH1" evidence="6">
    <location>
        <begin position="6"/>
        <end position="94"/>
    </location>
</feature>
<feature type="compositionally biased region" description="Polar residues" evidence="5">
    <location>
        <begin position="373"/>
        <end position="382"/>
    </location>
</feature>
<dbReference type="GO" id="GO:0005737">
    <property type="term" value="C:cytoplasm"/>
    <property type="evidence" value="ECO:0007669"/>
    <property type="project" value="TreeGrafter"/>
</dbReference>
<proteinExistence type="predicted"/>
<evidence type="ECO:0000256" key="2">
    <source>
        <dbReference type="ARBA" id="ARBA00022927"/>
    </source>
</evidence>
<evidence type="ECO:0000256" key="1">
    <source>
        <dbReference type="ARBA" id="ARBA00022448"/>
    </source>
</evidence>
<dbReference type="GO" id="GO:0031267">
    <property type="term" value="F:small GTPase binding"/>
    <property type="evidence" value="ECO:0007669"/>
    <property type="project" value="TreeGrafter"/>
</dbReference>
<dbReference type="PROSITE" id="PS51776">
    <property type="entry name" value="RH1"/>
    <property type="match status" value="1"/>
</dbReference>
<evidence type="ECO:0000313" key="8">
    <source>
        <dbReference type="Proteomes" id="UP000694844"/>
    </source>
</evidence>
<evidence type="ECO:0000313" key="9">
    <source>
        <dbReference type="RefSeq" id="XP_022341587.1"/>
    </source>
</evidence>
<dbReference type="Gene3D" id="1.20.58.1770">
    <property type="match status" value="1"/>
</dbReference>
<keyword evidence="8" id="KW-1185">Reference proteome</keyword>
<evidence type="ECO:0000259" key="6">
    <source>
        <dbReference type="PROSITE" id="PS51776"/>
    </source>
</evidence>
<dbReference type="RefSeq" id="XP_022341587.1">
    <property type="nucleotide sequence ID" value="XM_022485879.1"/>
</dbReference>
<accession>A0A8B8ENV0</accession>
<evidence type="ECO:0000259" key="7">
    <source>
        <dbReference type="PROSITE" id="PS51777"/>
    </source>
</evidence>
<protein>
    <submittedName>
        <fullName evidence="9">RILP-like protein 1 isoform X1</fullName>
    </submittedName>
</protein>
<dbReference type="InterPro" id="IPR034743">
    <property type="entry name" value="RH1"/>
</dbReference>